<sequence>MNATMRLECLLVALLAGTTTQIFCEPIEYFDPFPNCNECARVVGDTRVGIENVINGFNTAIHVFCHLQRSEEQCMATKELIMKTMEQTKDSFFPMQYEKNVSRVVACAHGFKICPDLSKDGKPLKIQQWSCQACSSFFNALFKLLRSPINDVNTLAPGFFCQERDESCINAFKDAIQLGGSLGDIFKDQKITANVCRNILKCIE</sequence>
<dbReference type="EMBL" id="CAJGYM010000014">
    <property type="protein sequence ID" value="CAD6190162.1"/>
    <property type="molecule type" value="Genomic_DNA"/>
</dbReference>
<dbReference type="AlphaFoldDB" id="A0A8S1H483"/>
<evidence type="ECO:0000313" key="2">
    <source>
        <dbReference type="EMBL" id="CAD6190162.1"/>
    </source>
</evidence>
<evidence type="ECO:0000256" key="1">
    <source>
        <dbReference type="SAM" id="SignalP"/>
    </source>
</evidence>
<proteinExistence type="predicted"/>
<feature type="chain" id="PRO_5035887424" description="Saposin B-type domain-containing protein" evidence="1">
    <location>
        <begin position="25"/>
        <end position="204"/>
    </location>
</feature>
<reference evidence="2" key="1">
    <citation type="submission" date="2020-10" db="EMBL/GenBank/DDBJ databases">
        <authorList>
            <person name="Kikuchi T."/>
        </authorList>
    </citation>
    <scope>NUCLEOTIDE SEQUENCE</scope>
    <source>
        <strain evidence="2">NKZ352</strain>
    </source>
</reference>
<evidence type="ECO:0008006" key="4">
    <source>
        <dbReference type="Google" id="ProtNLM"/>
    </source>
</evidence>
<keyword evidence="3" id="KW-1185">Reference proteome</keyword>
<feature type="signal peptide" evidence="1">
    <location>
        <begin position="1"/>
        <end position="24"/>
    </location>
</feature>
<protein>
    <recommendedName>
        <fullName evidence="4">Saposin B-type domain-containing protein</fullName>
    </recommendedName>
</protein>
<organism evidence="2 3">
    <name type="scientific">Caenorhabditis auriculariae</name>
    <dbReference type="NCBI Taxonomy" id="2777116"/>
    <lineage>
        <taxon>Eukaryota</taxon>
        <taxon>Metazoa</taxon>
        <taxon>Ecdysozoa</taxon>
        <taxon>Nematoda</taxon>
        <taxon>Chromadorea</taxon>
        <taxon>Rhabditida</taxon>
        <taxon>Rhabditina</taxon>
        <taxon>Rhabditomorpha</taxon>
        <taxon>Rhabditoidea</taxon>
        <taxon>Rhabditidae</taxon>
        <taxon>Peloderinae</taxon>
        <taxon>Caenorhabditis</taxon>
    </lineage>
</organism>
<keyword evidence="1" id="KW-0732">Signal</keyword>
<dbReference type="Proteomes" id="UP000835052">
    <property type="component" value="Unassembled WGS sequence"/>
</dbReference>
<evidence type="ECO:0000313" key="3">
    <source>
        <dbReference type="Proteomes" id="UP000835052"/>
    </source>
</evidence>
<name>A0A8S1H483_9PELO</name>
<gene>
    <name evidence="2" type="ORF">CAUJ_LOCUS6081</name>
</gene>
<comment type="caution">
    <text evidence="2">The sequence shown here is derived from an EMBL/GenBank/DDBJ whole genome shotgun (WGS) entry which is preliminary data.</text>
</comment>
<accession>A0A8S1H483</accession>